<dbReference type="SFLD" id="SFLDS00019">
    <property type="entry name" value="Glutathione_Transferase_(cytos"/>
    <property type="match status" value="1"/>
</dbReference>
<dbReference type="InterPro" id="IPR036282">
    <property type="entry name" value="Glutathione-S-Trfase_C_sf"/>
</dbReference>
<evidence type="ECO:0000256" key="1">
    <source>
        <dbReference type="ARBA" id="ARBA00010007"/>
    </source>
</evidence>
<accession>A0A2T9Z4Y5</accession>
<dbReference type="Proteomes" id="UP000245699">
    <property type="component" value="Unassembled WGS sequence"/>
</dbReference>
<dbReference type="Gene3D" id="1.20.1050.10">
    <property type="match status" value="1"/>
</dbReference>
<dbReference type="GO" id="GO:0006559">
    <property type="term" value="P:L-phenylalanine catabolic process"/>
    <property type="evidence" value="ECO:0007669"/>
    <property type="project" value="TreeGrafter"/>
</dbReference>
<dbReference type="PANTHER" id="PTHR42673">
    <property type="entry name" value="MALEYLACETOACETATE ISOMERASE"/>
    <property type="match status" value="1"/>
</dbReference>
<sequence length="217" mass="24931">MSEIPILYTYFRSTCSARVRIALNWKQIEYTPFFINLLKNEQNDKEYIAKNPNHSIPMLSIDNIDIAESTAIIEYLEETRPQNPLLPKLPADRANVRRIMNMIACGIQPLQNPPQLALFPLEKRAERARTVISNGFDSLEKVVAKTAGKYSVGDSVTAADLYLYPMYHAAQRYDVETKNYPTINRVFGELNKLEPFTKAAWYNQPDCPEKLKTKNQL</sequence>
<dbReference type="Pfam" id="PF14497">
    <property type="entry name" value="GST_C_3"/>
    <property type="match status" value="1"/>
</dbReference>
<dbReference type="Pfam" id="PF13417">
    <property type="entry name" value="GST_N_3"/>
    <property type="match status" value="1"/>
</dbReference>
<dbReference type="InterPro" id="IPR004045">
    <property type="entry name" value="Glutathione_S-Trfase_N"/>
</dbReference>
<dbReference type="FunFam" id="1.20.1050.10:FF:000010">
    <property type="entry name" value="Maleylacetoacetate isomerase isoform 1"/>
    <property type="match status" value="1"/>
</dbReference>
<dbReference type="PROSITE" id="PS50405">
    <property type="entry name" value="GST_CTER"/>
    <property type="match status" value="1"/>
</dbReference>
<dbReference type="STRING" id="61424.A0A2T9Z4Y5"/>
<dbReference type="Gene3D" id="3.40.30.10">
    <property type="entry name" value="Glutaredoxin"/>
    <property type="match status" value="1"/>
</dbReference>
<dbReference type="EMBL" id="MBFT01000026">
    <property type="protein sequence ID" value="PVU99629.1"/>
    <property type="molecule type" value="Genomic_DNA"/>
</dbReference>
<proteinExistence type="inferred from homology"/>
<dbReference type="GO" id="GO:0016034">
    <property type="term" value="F:maleylacetoacetate isomerase activity"/>
    <property type="evidence" value="ECO:0007669"/>
    <property type="project" value="TreeGrafter"/>
</dbReference>
<dbReference type="PANTHER" id="PTHR42673:SF4">
    <property type="entry name" value="MALEYLACETOACETATE ISOMERASE"/>
    <property type="match status" value="1"/>
</dbReference>
<dbReference type="SUPFAM" id="SSF47616">
    <property type="entry name" value="GST C-terminal domain-like"/>
    <property type="match status" value="1"/>
</dbReference>
<dbReference type="SUPFAM" id="SSF52833">
    <property type="entry name" value="Thioredoxin-like"/>
    <property type="match status" value="1"/>
</dbReference>
<dbReference type="GO" id="GO:0005739">
    <property type="term" value="C:mitochondrion"/>
    <property type="evidence" value="ECO:0007669"/>
    <property type="project" value="TreeGrafter"/>
</dbReference>
<keyword evidence="5" id="KW-1185">Reference proteome</keyword>
<evidence type="ECO:0000313" key="5">
    <source>
        <dbReference type="Proteomes" id="UP000245699"/>
    </source>
</evidence>
<dbReference type="SFLD" id="SFLDG00358">
    <property type="entry name" value="Main_(cytGST)"/>
    <property type="match status" value="1"/>
</dbReference>
<comment type="caution">
    <text evidence="4">The sequence shown here is derived from an EMBL/GenBank/DDBJ whole genome shotgun (WGS) entry which is preliminary data.</text>
</comment>
<protein>
    <recommendedName>
        <fullName evidence="6">Maleylacetoacetate isomerase</fullName>
    </recommendedName>
</protein>
<dbReference type="GO" id="GO:0004364">
    <property type="term" value="F:glutathione transferase activity"/>
    <property type="evidence" value="ECO:0007669"/>
    <property type="project" value="TreeGrafter"/>
</dbReference>
<dbReference type="OrthoDB" id="202840at2759"/>
<organism evidence="4 5">
    <name type="scientific">Furculomyces boomerangus</name>
    <dbReference type="NCBI Taxonomy" id="61424"/>
    <lineage>
        <taxon>Eukaryota</taxon>
        <taxon>Fungi</taxon>
        <taxon>Fungi incertae sedis</taxon>
        <taxon>Zoopagomycota</taxon>
        <taxon>Kickxellomycotina</taxon>
        <taxon>Harpellomycetes</taxon>
        <taxon>Harpellales</taxon>
        <taxon>Harpellaceae</taxon>
        <taxon>Furculomyces</taxon>
    </lineage>
</organism>
<evidence type="ECO:0000313" key="4">
    <source>
        <dbReference type="EMBL" id="PVU99629.1"/>
    </source>
</evidence>
<dbReference type="InterPro" id="IPR040079">
    <property type="entry name" value="Glutathione_S-Trfase"/>
</dbReference>
<dbReference type="GO" id="GO:0006749">
    <property type="term" value="P:glutathione metabolic process"/>
    <property type="evidence" value="ECO:0007669"/>
    <property type="project" value="TreeGrafter"/>
</dbReference>
<evidence type="ECO:0008006" key="6">
    <source>
        <dbReference type="Google" id="ProtNLM"/>
    </source>
</evidence>
<dbReference type="PROSITE" id="PS50404">
    <property type="entry name" value="GST_NTER"/>
    <property type="match status" value="1"/>
</dbReference>
<gene>
    <name evidence="4" type="ORF">BB559_000554</name>
</gene>
<comment type="similarity">
    <text evidence="1">Belongs to the GST superfamily. Zeta family.</text>
</comment>
<dbReference type="InterPro" id="IPR005955">
    <property type="entry name" value="GST_Zeta"/>
</dbReference>
<dbReference type="NCBIfam" id="TIGR01262">
    <property type="entry name" value="maiA"/>
    <property type="match status" value="1"/>
</dbReference>
<dbReference type="InterPro" id="IPR036249">
    <property type="entry name" value="Thioredoxin-like_sf"/>
</dbReference>
<feature type="domain" description="GST N-terminal" evidence="2">
    <location>
        <begin position="3"/>
        <end position="84"/>
    </location>
</feature>
<dbReference type="AlphaFoldDB" id="A0A2T9Z4Y5"/>
<evidence type="ECO:0000259" key="2">
    <source>
        <dbReference type="PROSITE" id="PS50404"/>
    </source>
</evidence>
<reference evidence="4 5" key="1">
    <citation type="journal article" date="2018" name="MBio">
        <title>Comparative Genomics Reveals the Core Gene Toolbox for the Fungus-Insect Symbiosis.</title>
        <authorList>
            <person name="Wang Y."/>
            <person name="Stata M."/>
            <person name="Wang W."/>
            <person name="Stajich J.E."/>
            <person name="White M.M."/>
            <person name="Moncalvo J.M."/>
        </authorList>
    </citation>
    <scope>NUCLEOTIDE SEQUENCE [LARGE SCALE GENOMIC DNA]</scope>
    <source>
        <strain evidence="4 5">AUS-77-4</strain>
    </source>
</reference>
<evidence type="ECO:0000259" key="3">
    <source>
        <dbReference type="PROSITE" id="PS50405"/>
    </source>
</evidence>
<dbReference type="InterPro" id="IPR004046">
    <property type="entry name" value="GST_C"/>
</dbReference>
<dbReference type="InterPro" id="IPR010987">
    <property type="entry name" value="Glutathione-S-Trfase_C-like"/>
</dbReference>
<feature type="domain" description="GST C-terminal" evidence="3">
    <location>
        <begin position="89"/>
        <end position="209"/>
    </location>
</feature>
<name>A0A2T9Z4Y5_9FUNG</name>